<dbReference type="OrthoDB" id="250811at2759"/>
<accession>A0A0N1I1C8</accession>
<evidence type="ECO:0000313" key="2">
    <source>
        <dbReference type="EMBL" id="KPI89938.1"/>
    </source>
</evidence>
<gene>
    <name evidence="2" type="ORF">ABL78_0906</name>
</gene>
<feature type="region of interest" description="Disordered" evidence="1">
    <location>
        <begin position="1309"/>
        <end position="1340"/>
    </location>
</feature>
<organism evidence="2 3">
    <name type="scientific">Leptomonas seymouri</name>
    <dbReference type="NCBI Taxonomy" id="5684"/>
    <lineage>
        <taxon>Eukaryota</taxon>
        <taxon>Discoba</taxon>
        <taxon>Euglenozoa</taxon>
        <taxon>Kinetoplastea</taxon>
        <taxon>Metakinetoplastina</taxon>
        <taxon>Trypanosomatida</taxon>
        <taxon>Trypanosomatidae</taxon>
        <taxon>Leishmaniinae</taxon>
        <taxon>Leptomonas</taxon>
    </lineage>
</organism>
<evidence type="ECO:0000313" key="3">
    <source>
        <dbReference type="Proteomes" id="UP000038009"/>
    </source>
</evidence>
<feature type="compositionally biased region" description="Basic and acidic residues" evidence="1">
    <location>
        <begin position="1316"/>
        <end position="1340"/>
    </location>
</feature>
<keyword evidence="3" id="KW-1185">Reference proteome</keyword>
<dbReference type="Proteomes" id="UP000038009">
    <property type="component" value="Unassembled WGS sequence"/>
</dbReference>
<name>A0A0N1I1C8_LEPSE</name>
<sequence length="1340" mass="144325">MRASTNVGFPAFQRSLQCIAGGAGDRKRGSFCVMRRPSFLAQRRPYSTRDPRVGRAAQPSPQPAPRPTRSLKGRDTIRSLNSLSQRVFQHLAAHPLLPDRDGLWAIDELLHLLLLPYAKAESASRATVASPTAASRLHPLLCVRVLQRLRFAVCDCNNNGLVTKGWTSRHIYPSLTSGGSAADTSALQRSTSPSSPAQALAGVAAMVLGPLLPLLGDGTPQHLSHSQVTPVAPIVAEWLCTLPTSEAALPMQQWLPWVVAQYSTAGPHGGEGISEVNRWRQGSALAGEATSAPPVSLPPLVQLLPHLIRKLSRQLSEQTDISAAPGDSEASMASMCEKQLSTLFRLCSNSPLADALRTLDPAEVSVPTCPTTLSDVLWWSGDEPLVHLPGVRRALAHLASKDVEASAGTCHLQTSVAEEEDAGVARGGAGGRGDGRPAKASCATAEANSCLSFARVLTNEFQAIAPTGALPQLSLRLADDDMYRRFLLRLTALQHTLLEAQHRRRHSEAPNTRHDAFVLLSLELSDSLSMGDESGSHGDPDIILRFIQPLYEYVLLIQEGFPGLRTASPVAAVTPGDDGVPAAAAPVLLTFTSVVRVLSATFHRLEALKQQSSCRYASATNTALRNEQAHDTPPSSARTATPAYTLLPQKARLHTLKCLCEALLHHARGTVASRAAVKEACAQAAANETGTTPPSVPASMCAQPWFIDVDVRQQEAVLRRFCGAARALVRVVMEERRSSLLEEGPEGSVLTASTLTASHRNRPAGMTTAGSCEKERPAAGAVIAGTAATAVAPVALAARQRPTASSVASFDHTLRTLAFRVVEPALWSLYDACTQCRVFLPLHVLTFEAWLSYLNVALGEEAGDRCRRTRNSITLYPREYGVPLELPSYVTVMEAARALYESVGGQSGLQTAQQVLPRPGQQSVSALVEGIRLTALQCCVFDGLRIHVDAPLPEQVDCTDAYMRWVLDHTGAAFFSVWQRLSQSPNTVHGGAAAAATEREAQEMVEEGQRRLRHRLGLLTLVLHVHVLLSQQRLRLVVAAGADDAAATLGSATDSFTAFPSLLTSILHRLITDSTAATSSSSLSDGPHFDSGDAGQDEWSLVLRKEGTLQACRRPPPGTPSGCSSLWELVEELGLCADTVDVDGPSFVKESGVTWRWLGSPEALWDVSEETAGASTAPFTELRSRFILLPWTTVARSHQLLRVYDESGQSQRAAYEWEATLQSWLAGGGSDAAHAKNHTETPRGTGEGDTQPSASRSVVRLVSIAEELRFFASLQYQPMMDLAPGVRVVCEEVRREVEAVAPAVIRQLSSSKRRQERQADAERVEAEKGWYTEDHYDGLD</sequence>
<proteinExistence type="predicted"/>
<feature type="region of interest" description="Disordered" evidence="1">
    <location>
        <begin position="418"/>
        <end position="439"/>
    </location>
</feature>
<dbReference type="OMA" id="EWLCTLP"/>
<feature type="region of interest" description="Disordered" evidence="1">
    <location>
        <begin position="1228"/>
        <end position="1255"/>
    </location>
</feature>
<comment type="caution">
    <text evidence="2">The sequence shown here is derived from an EMBL/GenBank/DDBJ whole genome shotgun (WGS) entry which is preliminary data.</text>
</comment>
<protein>
    <submittedName>
        <fullName evidence="2">Uncharacterized protein</fullName>
    </submittedName>
</protein>
<feature type="region of interest" description="Disordered" evidence="1">
    <location>
        <begin position="43"/>
        <end position="74"/>
    </location>
</feature>
<dbReference type="VEuPathDB" id="TriTrypDB:Lsey_0013_0030"/>
<reference evidence="2 3" key="1">
    <citation type="journal article" date="2015" name="PLoS Pathog.">
        <title>Leptomonas seymouri: Adaptations to the Dixenous Life Cycle Analyzed by Genome Sequencing, Transcriptome Profiling and Co-infection with Leishmania donovani.</title>
        <authorList>
            <person name="Kraeva N."/>
            <person name="Butenko A."/>
            <person name="Hlavacova J."/>
            <person name="Kostygov A."/>
            <person name="Myskova J."/>
            <person name="Grybchuk D."/>
            <person name="Lestinova T."/>
            <person name="Votypka J."/>
            <person name="Volf P."/>
            <person name="Opperdoes F."/>
            <person name="Flegontov P."/>
            <person name="Lukes J."/>
            <person name="Yurchenko V."/>
        </authorList>
    </citation>
    <scope>NUCLEOTIDE SEQUENCE [LARGE SCALE GENOMIC DNA]</scope>
    <source>
        <strain evidence="2 3">ATCC 30220</strain>
    </source>
</reference>
<evidence type="ECO:0000256" key="1">
    <source>
        <dbReference type="SAM" id="MobiDB-lite"/>
    </source>
</evidence>
<dbReference type="EMBL" id="LJSK01000013">
    <property type="protein sequence ID" value="KPI89938.1"/>
    <property type="molecule type" value="Genomic_DNA"/>
</dbReference>